<organism evidence="1 2">
    <name type="scientific">Tuber magnatum</name>
    <name type="common">white Piedmont truffle</name>
    <dbReference type="NCBI Taxonomy" id="42249"/>
    <lineage>
        <taxon>Eukaryota</taxon>
        <taxon>Fungi</taxon>
        <taxon>Dikarya</taxon>
        <taxon>Ascomycota</taxon>
        <taxon>Pezizomycotina</taxon>
        <taxon>Pezizomycetes</taxon>
        <taxon>Pezizales</taxon>
        <taxon>Tuberaceae</taxon>
        <taxon>Tuber</taxon>
    </lineage>
</organism>
<reference evidence="1 2" key="1">
    <citation type="submission" date="2018-03" db="EMBL/GenBank/DDBJ databases">
        <title>Genomes of Pezizomycetes fungi and the evolution of truffles.</title>
        <authorList>
            <person name="Murat C."/>
            <person name="Payen T."/>
            <person name="Noel B."/>
            <person name="Kuo A."/>
            <person name="Martin F.M."/>
        </authorList>
    </citation>
    <scope>NUCLEOTIDE SEQUENCE [LARGE SCALE GENOMIC DNA]</scope>
    <source>
        <strain evidence="1">091103-1</strain>
    </source>
</reference>
<keyword evidence="2" id="KW-1185">Reference proteome</keyword>
<protein>
    <submittedName>
        <fullName evidence="1">Uncharacterized protein</fullName>
    </submittedName>
</protein>
<evidence type="ECO:0000313" key="1">
    <source>
        <dbReference type="EMBL" id="PWW77931.1"/>
    </source>
</evidence>
<feature type="non-terminal residue" evidence="1">
    <location>
        <position position="1"/>
    </location>
</feature>
<evidence type="ECO:0000313" key="2">
    <source>
        <dbReference type="Proteomes" id="UP000246991"/>
    </source>
</evidence>
<dbReference type="AlphaFoldDB" id="A0A317SXM2"/>
<dbReference type="Proteomes" id="UP000246991">
    <property type="component" value="Unassembled WGS sequence"/>
</dbReference>
<name>A0A317SXM2_9PEZI</name>
<comment type="caution">
    <text evidence="1">The sequence shown here is derived from an EMBL/GenBank/DDBJ whole genome shotgun (WGS) entry which is preliminary data.</text>
</comment>
<dbReference type="OrthoDB" id="76567at2759"/>
<gene>
    <name evidence="1" type="ORF">C7212DRAFT_175711</name>
</gene>
<proteinExistence type="predicted"/>
<sequence length="172" mass="19386">GMGLRRALLSVGRTTCQGTSSKKEANGAFKPRLARQRVTDWPTIVLESGVSESPQRLKVDARWWLDNSRGDVKIALLFFVSRAAKTICIEHWEMQTSENPRLPRTYPNSMAARPTVQGSIKIDAHRVTGGTLVLKFEKIFLRAPDLARGEENVTFTIQDLRDYYDDVWAGAH</sequence>
<dbReference type="EMBL" id="PYWC01000018">
    <property type="protein sequence ID" value="PWW77931.1"/>
    <property type="molecule type" value="Genomic_DNA"/>
</dbReference>
<accession>A0A317SXM2</accession>